<protein>
    <submittedName>
        <fullName evidence="2">Polypeptide n acetylgalactosaminyltransferase</fullName>
    </submittedName>
</protein>
<dbReference type="EMBL" id="GFPF01010696">
    <property type="protein sequence ID" value="MAA21842.1"/>
    <property type="molecule type" value="Transcribed_RNA"/>
</dbReference>
<evidence type="ECO:0000259" key="1">
    <source>
        <dbReference type="Pfam" id="PF00652"/>
    </source>
</evidence>
<name>A0A224Z697_9ACAR</name>
<dbReference type="InterPro" id="IPR000772">
    <property type="entry name" value="Ricin_B_lectin"/>
</dbReference>
<reference evidence="2" key="1">
    <citation type="journal article" date="2017" name="Parasit. Vectors">
        <title>Sialotranscriptomics of Rhipicephalus zambeziensis reveals intricate expression profiles of secretory proteins and suggests tight temporal transcriptional regulation during blood-feeding.</title>
        <authorList>
            <person name="de Castro M.H."/>
            <person name="de Klerk D."/>
            <person name="Pienaar R."/>
            <person name="Rees D.J.G."/>
            <person name="Mans B.J."/>
        </authorList>
    </citation>
    <scope>NUCLEOTIDE SEQUENCE</scope>
    <source>
        <tissue evidence="2">Salivary glands</tissue>
    </source>
</reference>
<evidence type="ECO:0000313" key="2">
    <source>
        <dbReference type="EMBL" id="MAA21842.1"/>
    </source>
</evidence>
<dbReference type="AlphaFoldDB" id="A0A224Z697"/>
<proteinExistence type="predicted"/>
<organism evidence="2">
    <name type="scientific">Rhipicephalus zambeziensis</name>
    <dbReference type="NCBI Taxonomy" id="60191"/>
    <lineage>
        <taxon>Eukaryota</taxon>
        <taxon>Metazoa</taxon>
        <taxon>Ecdysozoa</taxon>
        <taxon>Arthropoda</taxon>
        <taxon>Chelicerata</taxon>
        <taxon>Arachnida</taxon>
        <taxon>Acari</taxon>
        <taxon>Parasitiformes</taxon>
        <taxon>Ixodida</taxon>
        <taxon>Ixodoidea</taxon>
        <taxon>Ixodidae</taxon>
        <taxon>Rhipicephalinae</taxon>
        <taxon>Rhipicephalus</taxon>
        <taxon>Rhipicephalus</taxon>
    </lineage>
</organism>
<accession>A0A224Z697</accession>
<keyword evidence="2" id="KW-0808">Transferase</keyword>
<dbReference type="Pfam" id="PF00652">
    <property type="entry name" value="Ricin_B_lectin"/>
    <property type="match status" value="1"/>
</dbReference>
<dbReference type="InterPro" id="IPR035992">
    <property type="entry name" value="Ricin_B-like_lectins"/>
</dbReference>
<dbReference type="Gene3D" id="2.80.10.50">
    <property type="match status" value="1"/>
</dbReference>
<dbReference type="GO" id="GO:0016740">
    <property type="term" value="F:transferase activity"/>
    <property type="evidence" value="ECO:0007669"/>
    <property type="project" value="UniProtKB-KW"/>
</dbReference>
<dbReference type="PROSITE" id="PS50231">
    <property type="entry name" value="RICIN_B_LECTIN"/>
    <property type="match status" value="1"/>
</dbReference>
<sequence>MSDDNCLDASSPRGPVKLLRCHGMGGNQLWIYNKEEQSFKHVNTARCLDKPEAKDPSLPVLRECDGRSSQRWVMRGKFKWQAS</sequence>
<feature type="domain" description="Ricin B lectin" evidence="1">
    <location>
        <begin position="3"/>
        <end position="72"/>
    </location>
</feature>
<dbReference type="SUPFAM" id="SSF50370">
    <property type="entry name" value="Ricin B-like lectins"/>
    <property type="match status" value="1"/>
</dbReference>